<keyword evidence="6 9" id="KW-0413">Isomerase</keyword>
<evidence type="ECO:0000256" key="8">
    <source>
        <dbReference type="SAM" id="MobiDB-lite"/>
    </source>
</evidence>
<evidence type="ECO:0000256" key="1">
    <source>
        <dbReference type="ARBA" id="ARBA00000971"/>
    </source>
</evidence>
<dbReference type="Gene3D" id="1.25.40.10">
    <property type="entry name" value="Tetratricopeptide repeat domain"/>
    <property type="match status" value="1"/>
</dbReference>
<dbReference type="EMBL" id="MNPL01005815">
    <property type="protein sequence ID" value="OQR75774.1"/>
    <property type="molecule type" value="Genomic_DNA"/>
</dbReference>
<dbReference type="EC" id="5.2.1.8" evidence="2"/>
<feature type="compositionally biased region" description="Low complexity" evidence="8">
    <location>
        <begin position="209"/>
        <end position="230"/>
    </location>
</feature>
<organism evidence="9 10">
    <name type="scientific">Tropilaelaps mercedesae</name>
    <dbReference type="NCBI Taxonomy" id="418985"/>
    <lineage>
        <taxon>Eukaryota</taxon>
        <taxon>Metazoa</taxon>
        <taxon>Ecdysozoa</taxon>
        <taxon>Arthropoda</taxon>
        <taxon>Chelicerata</taxon>
        <taxon>Arachnida</taxon>
        <taxon>Acari</taxon>
        <taxon>Parasitiformes</taxon>
        <taxon>Mesostigmata</taxon>
        <taxon>Gamasina</taxon>
        <taxon>Dermanyssoidea</taxon>
        <taxon>Laelapidae</taxon>
        <taxon>Tropilaelaps</taxon>
    </lineage>
</organism>
<dbReference type="PANTHER" id="PTHR11242">
    <property type="entry name" value="ARYL HYDROCARBON RECEPTOR INTERACTING PROTEIN RELATED"/>
    <property type="match status" value="1"/>
</dbReference>
<evidence type="ECO:0000313" key="9">
    <source>
        <dbReference type="EMBL" id="OQR75774.1"/>
    </source>
</evidence>
<evidence type="ECO:0000256" key="6">
    <source>
        <dbReference type="ARBA" id="ARBA00023235"/>
    </source>
</evidence>
<dbReference type="PROSITE" id="PS50005">
    <property type="entry name" value="TPR"/>
    <property type="match status" value="1"/>
</dbReference>
<dbReference type="InterPro" id="IPR039663">
    <property type="entry name" value="AIP/AIPL1/TTC9"/>
</dbReference>
<comment type="caution">
    <text evidence="9">The sequence shown here is derived from an EMBL/GenBank/DDBJ whole genome shotgun (WGS) entry which is preliminary data.</text>
</comment>
<keyword evidence="3" id="KW-0677">Repeat</keyword>
<sequence>MLLGPGDPSGEDIYPPFPEDCPVSLLNFRSLQDVVAASTRIKIVGNSYYKKEQINMAHIHYKKALRYLNKYQDLTGEPSPSDEATLTQAVLPNLLNSAACKIKLKMYDQALEECNEILDASPNNPKAYYRRGQAYHGKGDYDRAIKDLTTANKLVPGDPSVMAELKACRGEMATYCAREKKASVKYFSQLENKSPQGQSSQQQMKANIQKQPQAAHQASPASANGSSNSSTTVDAASSDRAGPSGYQPKQTTKKRSSSNESDEMMT</sequence>
<dbReference type="InParanoid" id="A0A1V9XQK4"/>
<comment type="catalytic activity">
    <reaction evidence="1">
        <text>[protein]-peptidylproline (omega=180) = [protein]-peptidylproline (omega=0)</text>
        <dbReference type="Rhea" id="RHEA:16237"/>
        <dbReference type="Rhea" id="RHEA-COMP:10747"/>
        <dbReference type="Rhea" id="RHEA-COMP:10748"/>
        <dbReference type="ChEBI" id="CHEBI:83833"/>
        <dbReference type="ChEBI" id="CHEBI:83834"/>
        <dbReference type="EC" id="5.2.1.8"/>
    </reaction>
</comment>
<dbReference type="InterPro" id="IPR011990">
    <property type="entry name" value="TPR-like_helical_dom_sf"/>
</dbReference>
<keyword evidence="10" id="KW-1185">Reference proteome</keyword>
<dbReference type="PANTHER" id="PTHR11242:SF0">
    <property type="entry name" value="TPR_REGION DOMAIN-CONTAINING PROTEIN"/>
    <property type="match status" value="1"/>
</dbReference>
<feature type="compositionally biased region" description="Polar residues" evidence="8">
    <location>
        <begin position="191"/>
        <end position="208"/>
    </location>
</feature>
<dbReference type="SMART" id="SM00028">
    <property type="entry name" value="TPR"/>
    <property type="match status" value="3"/>
</dbReference>
<reference evidence="9 10" key="1">
    <citation type="journal article" date="2017" name="Gigascience">
        <title>Draft genome of the honey bee ectoparasitic mite, Tropilaelaps mercedesae, is shaped by the parasitic life history.</title>
        <authorList>
            <person name="Dong X."/>
            <person name="Armstrong S.D."/>
            <person name="Xia D."/>
            <person name="Makepeace B.L."/>
            <person name="Darby A.C."/>
            <person name="Kadowaki T."/>
        </authorList>
    </citation>
    <scope>NUCLEOTIDE SEQUENCE [LARGE SCALE GENOMIC DNA]</scope>
    <source>
        <strain evidence="9">Wuxi-XJTLU</strain>
    </source>
</reference>
<accession>A0A1V9XQK4</accession>
<dbReference type="SUPFAM" id="SSF48452">
    <property type="entry name" value="TPR-like"/>
    <property type="match status" value="1"/>
</dbReference>
<name>A0A1V9XQK4_9ACAR</name>
<evidence type="ECO:0000256" key="7">
    <source>
        <dbReference type="PROSITE-ProRule" id="PRU00339"/>
    </source>
</evidence>
<feature type="repeat" description="TPR" evidence="7">
    <location>
        <begin position="125"/>
        <end position="158"/>
    </location>
</feature>
<evidence type="ECO:0000313" key="10">
    <source>
        <dbReference type="Proteomes" id="UP000192247"/>
    </source>
</evidence>
<dbReference type="OrthoDB" id="407558at2759"/>
<keyword evidence="5" id="KW-0697">Rotamase</keyword>
<keyword evidence="4 7" id="KW-0802">TPR repeat</keyword>
<evidence type="ECO:0000256" key="5">
    <source>
        <dbReference type="ARBA" id="ARBA00023110"/>
    </source>
</evidence>
<evidence type="ECO:0000256" key="2">
    <source>
        <dbReference type="ARBA" id="ARBA00013194"/>
    </source>
</evidence>
<gene>
    <name evidence="9" type="ORF">BIW11_08209</name>
</gene>
<dbReference type="FunFam" id="1.25.40.10:FF:000029">
    <property type="entry name" value="peptidyl-prolyl cis-trans isomerase D"/>
    <property type="match status" value="1"/>
</dbReference>
<protein>
    <recommendedName>
        <fullName evidence="2">peptidylprolyl isomerase</fullName>
        <ecNumber evidence="2">5.2.1.8</ecNumber>
    </recommendedName>
</protein>
<evidence type="ECO:0000256" key="4">
    <source>
        <dbReference type="ARBA" id="ARBA00022803"/>
    </source>
</evidence>
<dbReference type="STRING" id="418985.A0A1V9XQK4"/>
<dbReference type="Pfam" id="PF14559">
    <property type="entry name" value="TPR_19"/>
    <property type="match status" value="1"/>
</dbReference>
<dbReference type="InterPro" id="IPR019734">
    <property type="entry name" value="TPR_rpt"/>
</dbReference>
<dbReference type="AlphaFoldDB" id="A0A1V9XQK4"/>
<feature type="region of interest" description="Disordered" evidence="8">
    <location>
        <begin position="191"/>
        <end position="266"/>
    </location>
</feature>
<dbReference type="Proteomes" id="UP000192247">
    <property type="component" value="Unassembled WGS sequence"/>
</dbReference>
<proteinExistence type="predicted"/>
<dbReference type="GO" id="GO:0003755">
    <property type="term" value="F:peptidyl-prolyl cis-trans isomerase activity"/>
    <property type="evidence" value="ECO:0007669"/>
    <property type="project" value="UniProtKB-KW"/>
</dbReference>
<evidence type="ECO:0000256" key="3">
    <source>
        <dbReference type="ARBA" id="ARBA00022737"/>
    </source>
</evidence>